<evidence type="ECO:0000313" key="2">
    <source>
        <dbReference type="Proteomes" id="UP000319004"/>
    </source>
</evidence>
<organism evidence="1 2">
    <name type="scientific">Stieleria neptunia</name>
    <dbReference type="NCBI Taxonomy" id="2527979"/>
    <lineage>
        <taxon>Bacteria</taxon>
        <taxon>Pseudomonadati</taxon>
        <taxon>Planctomycetota</taxon>
        <taxon>Planctomycetia</taxon>
        <taxon>Pirellulales</taxon>
        <taxon>Pirellulaceae</taxon>
        <taxon>Stieleria</taxon>
    </lineage>
</organism>
<gene>
    <name evidence="1" type="ORF">Enr13x_01260</name>
</gene>
<proteinExistence type="predicted"/>
<sequence length="178" mass="19051">MGQTTDGKASPRIPDCITSVGTHCHPWVSSTSIKTPRGKRFAATLTNTRGLSPAECAIKHLGSVPETPMNNQTPWGLSPNTLRHGSDHGWQGVPADPRLHHIRGYALPSVGFFYLDQKPPGEEVCCDPNKHPGSVPGWTGTCSDDHGISPCVASTINNAAKPMAPRLTMVANLLRLTQ</sequence>
<dbReference type="EMBL" id="CP037423">
    <property type="protein sequence ID" value="QDV40320.1"/>
    <property type="molecule type" value="Genomic_DNA"/>
</dbReference>
<reference evidence="1 2" key="1">
    <citation type="submission" date="2019-03" db="EMBL/GenBank/DDBJ databases">
        <title>Deep-cultivation of Planctomycetes and their phenomic and genomic characterization uncovers novel biology.</title>
        <authorList>
            <person name="Wiegand S."/>
            <person name="Jogler M."/>
            <person name="Boedeker C."/>
            <person name="Pinto D."/>
            <person name="Vollmers J."/>
            <person name="Rivas-Marin E."/>
            <person name="Kohn T."/>
            <person name="Peeters S.H."/>
            <person name="Heuer A."/>
            <person name="Rast P."/>
            <person name="Oberbeckmann S."/>
            <person name="Bunk B."/>
            <person name="Jeske O."/>
            <person name="Meyerdierks A."/>
            <person name="Storesund J.E."/>
            <person name="Kallscheuer N."/>
            <person name="Luecker S."/>
            <person name="Lage O.M."/>
            <person name="Pohl T."/>
            <person name="Merkel B.J."/>
            <person name="Hornburger P."/>
            <person name="Mueller R.-W."/>
            <person name="Bruemmer F."/>
            <person name="Labrenz M."/>
            <person name="Spormann A.M."/>
            <person name="Op den Camp H."/>
            <person name="Overmann J."/>
            <person name="Amann R."/>
            <person name="Jetten M.S.M."/>
            <person name="Mascher T."/>
            <person name="Medema M.H."/>
            <person name="Devos D.P."/>
            <person name="Kaster A.-K."/>
            <person name="Ovreas L."/>
            <person name="Rohde M."/>
            <person name="Galperin M.Y."/>
            <person name="Jogler C."/>
        </authorList>
    </citation>
    <scope>NUCLEOTIDE SEQUENCE [LARGE SCALE GENOMIC DNA]</scope>
    <source>
        <strain evidence="1 2">Enr13</strain>
    </source>
</reference>
<protein>
    <submittedName>
        <fullName evidence="1">Uncharacterized protein</fullName>
    </submittedName>
</protein>
<name>A0A518HHM3_9BACT</name>
<accession>A0A518HHM3</accession>
<evidence type="ECO:0000313" key="1">
    <source>
        <dbReference type="EMBL" id="QDV40320.1"/>
    </source>
</evidence>
<dbReference type="AlphaFoldDB" id="A0A518HHM3"/>
<dbReference type="KEGG" id="snep:Enr13x_01260"/>
<dbReference type="Proteomes" id="UP000319004">
    <property type="component" value="Chromosome"/>
</dbReference>
<keyword evidence="2" id="KW-1185">Reference proteome</keyword>